<keyword evidence="1" id="KW-1133">Transmembrane helix</keyword>
<dbReference type="AlphaFoldDB" id="L0AXP8"/>
<dbReference type="GeneID" id="15807212"/>
<dbReference type="Proteomes" id="UP000031512">
    <property type="component" value="Chromosome 1"/>
</dbReference>
<reference evidence="2 3" key="1">
    <citation type="journal article" date="2012" name="BMC Genomics">
        <title>Comparative genomic analysis and phylogenetic position of Theileria equi.</title>
        <authorList>
            <person name="Kappmeyer L.S."/>
            <person name="Thiagarajan M."/>
            <person name="Herndon D.R."/>
            <person name="Ramsay J.D."/>
            <person name="Caler E."/>
            <person name="Djikeng A."/>
            <person name="Gillespie J.J."/>
            <person name="Lau A.O."/>
            <person name="Roalson E.H."/>
            <person name="Silva J.C."/>
            <person name="Silva M.G."/>
            <person name="Suarez C.E."/>
            <person name="Ueti M.W."/>
            <person name="Nene V.M."/>
            <person name="Mealey R.H."/>
            <person name="Knowles D.P."/>
            <person name="Brayton K.A."/>
        </authorList>
    </citation>
    <scope>NUCLEOTIDE SEQUENCE [LARGE SCALE GENOMIC DNA]</scope>
    <source>
        <strain evidence="2 3">WA</strain>
    </source>
</reference>
<dbReference type="VEuPathDB" id="PiroplasmaDB:BEWA_028730"/>
<evidence type="ECO:0000256" key="1">
    <source>
        <dbReference type="SAM" id="Phobius"/>
    </source>
</evidence>
<name>L0AXP8_THEEQ</name>
<keyword evidence="1" id="KW-0472">Membrane</keyword>
<accession>L0AXP8</accession>
<evidence type="ECO:0000313" key="3">
    <source>
        <dbReference type="Proteomes" id="UP000031512"/>
    </source>
</evidence>
<proteinExistence type="predicted"/>
<evidence type="ECO:0000313" key="2">
    <source>
        <dbReference type="EMBL" id="AFZ80023.1"/>
    </source>
</evidence>
<dbReference type="RefSeq" id="XP_004829689.1">
    <property type="nucleotide sequence ID" value="XM_004829632.1"/>
</dbReference>
<organism evidence="2 3">
    <name type="scientific">Theileria equi strain WA</name>
    <dbReference type="NCBI Taxonomy" id="1537102"/>
    <lineage>
        <taxon>Eukaryota</taxon>
        <taxon>Sar</taxon>
        <taxon>Alveolata</taxon>
        <taxon>Apicomplexa</taxon>
        <taxon>Aconoidasida</taxon>
        <taxon>Piroplasmida</taxon>
        <taxon>Theileriidae</taxon>
        <taxon>Theileria</taxon>
    </lineage>
</organism>
<dbReference type="EMBL" id="CP001669">
    <property type="protein sequence ID" value="AFZ80023.1"/>
    <property type="molecule type" value="Genomic_DNA"/>
</dbReference>
<keyword evidence="3" id="KW-1185">Reference proteome</keyword>
<sequence length="747" mass="84823">MDGVIVHLSQTPANSFPVFGSINLYSYNEPGRKVVIKVETNPYGIKGFTRCEHYSEGGHCIERIIGLKGNYSGFQDKVDGIFSVSIYYWSSDSQFHNPLVIQLDHDTNKCYSNEGRGKWVYNALTGGTSDIVELLDKENCRWNKAHVLDFSEHKSPSYKCFVCKSDVFSITMTDYKNEYLTTCYISISAQNSVSKFREGSVDQSGLPPLKNIDKIYVFSFLSLYKSPLVVYFFTQGRHSWYYRYQGDPKWTEKGLSKGPTEMGFVKSSLEKYSIPDMDVDVYKGEAKYRGTGTILYLELKEVYVGTKIHKRSFMVKGLYGGFNLKDLCHAGEKLNGISSKKSLIGFSVYYSDLDKGECFPLAISLCEKDEVCEYFKREDYSTPCEKWVKCTKVTNENQLCDEIKVLCENLKNFAIIQTNVDDEGYPFNVDYSTADDLEIAVSTYNQDENKVYDKFTHHMKNGTLLNILTTKHNGNYIKFKSHFLPIKCMEASVYFWSRDKGHKNPLILELKSSQSSISPYFVYDKDCWKNVKLISGGVRGILDKQNCLVNHAHIVDISEKITGSYPCPSGCNKGFINVITSDFRGYSVSKHYSSSGLLSITQTRYDYKDQIGLPTLLGVECIYVFHYPEGTANASLLYIPSGKGSWYKRKSGDVWELEPDLDHRFVNYPAKILYKLQELSRTLAHKSESVGPRASSESTSENASITMAAVIGVMVGCFIGLEIMTMIKTPRSSFVVKIIDNIRGYRW</sequence>
<gene>
    <name evidence="2" type="ORF">BEWA_028730</name>
</gene>
<dbReference type="KEGG" id="beq:BEWA_028730"/>
<protein>
    <submittedName>
        <fullName evidence="2">Uncharacterized protein</fullName>
    </submittedName>
</protein>
<feature type="transmembrane region" description="Helical" evidence="1">
    <location>
        <begin position="705"/>
        <end position="727"/>
    </location>
</feature>
<keyword evidence="1" id="KW-0812">Transmembrane</keyword>